<dbReference type="EMBL" id="FN653021">
    <property type="protein sequence ID" value="CBY23409.1"/>
    <property type="molecule type" value="Genomic_DNA"/>
</dbReference>
<evidence type="ECO:0000313" key="2">
    <source>
        <dbReference type="EMBL" id="CBY23409.1"/>
    </source>
</evidence>
<keyword evidence="1" id="KW-0472">Membrane</keyword>
<dbReference type="InParanoid" id="E4X1U2"/>
<dbReference type="OrthoDB" id="10330760at2759"/>
<dbReference type="Proteomes" id="UP000001307">
    <property type="component" value="Unassembled WGS sequence"/>
</dbReference>
<protein>
    <submittedName>
        <fullName evidence="2">Uncharacterized protein</fullName>
    </submittedName>
</protein>
<sequence length="205" mass="23740">MKLWHVLYACAVARRVAREEGAEGEPADIEENTAEELAEGILSSLDDDEDDYDMSDYYEEYEGSGTWFDTFKGVGSKFMNIFGNDDIDDFEYEGSAVVEDWWNTFNNEDYDKSLYEDEEDAKYERVTAYPFPHLNEEGHANMADYRYRDTLDEYFDIFVIVLSGSILFLLACAGYSRVRNVKYLKKKYGNAQEEEENSSLLSSKN</sequence>
<organism evidence="2 3">
    <name type="scientific">Oikopleura dioica</name>
    <name type="common">Tunicate</name>
    <dbReference type="NCBI Taxonomy" id="34765"/>
    <lineage>
        <taxon>Eukaryota</taxon>
        <taxon>Metazoa</taxon>
        <taxon>Chordata</taxon>
        <taxon>Tunicata</taxon>
        <taxon>Appendicularia</taxon>
        <taxon>Copelata</taxon>
        <taxon>Oikopleuridae</taxon>
        <taxon>Oikopleura</taxon>
    </lineage>
</organism>
<keyword evidence="1" id="KW-0812">Transmembrane</keyword>
<evidence type="ECO:0000313" key="3">
    <source>
        <dbReference type="Proteomes" id="UP000001307"/>
    </source>
</evidence>
<dbReference type="AlphaFoldDB" id="E4X1U2"/>
<proteinExistence type="predicted"/>
<gene>
    <name evidence="2" type="ORF">GSOID_T00015846001</name>
</gene>
<feature type="transmembrane region" description="Helical" evidence="1">
    <location>
        <begin position="157"/>
        <end position="178"/>
    </location>
</feature>
<keyword evidence="3" id="KW-1185">Reference proteome</keyword>
<reference evidence="2 3" key="1">
    <citation type="journal article" date="2010" name="Science">
        <title>Plasticity of animal genome architecture unmasked by rapid evolution of a pelagic tunicate.</title>
        <authorList>
            <person name="Denoeud F."/>
            <person name="Henriet S."/>
            <person name="Mungpakdee S."/>
            <person name="Aury J.M."/>
            <person name="Da Silva C."/>
            <person name="Brinkmann H."/>
            <person name="Mikhaleva J."/>
            <person name="Olsen L.C."/>
            <person name="Jubin C."/>
            <person name="Canestro C."/>
            <person name="Bouquet J.M."/>
            <person name="Danks G."/>
            <person name="Poulain J."/>
            <person name="Campsteijn C."/>
            <person name="Adamski M."/>
            <person name="Cross I."/>
            <person name="Yadetie F."/>
            <person name="Muffato M."/>
            <person name="Louis A."/>
            <person name="Butcher S."/>
            <person name="Tsagkogeorga G."/>
            <person name="Konrad A."/>
            <person name="Singh S."/>
            <person name="Jensen M.F."/>
            <person name="Cong E.H."/>
            <person name="Eikeseth-Otteraa H."/>
            <person name="Noel B."/>
            <person name="Anthouard V."/>
            <person name="Porcel B.M."/>
            <person name="Kachouri-Lafond R."/>
            <person name="Nishino A."/>
            <person name="Ugolini M."/>
            <person name="Chourrout P."/>
            <person name="Nishida H."/>
            <person name="Aasland R."/>
            <person name="Huzurbazar S."/>
            <person name="Westhof E."/>
            <person name="Delsuc F."/>
            <person name="Lehrach H."/>
            <person name="Reinhardt R."/>
            <person name="Weissenbach J."/>
            <person name="Roy S.W."/>
            <person name="Artiguenave F."/>
            <person name="Postlethwait J.H."/>
            <person name="Manak J.R."/>
            <person name="Thompson E.M."/>
            <person name="Jaillon O."/>
            <person name="Du Pasquier L."/>
            <person name="Boudinot P."/>
            <person name="Liberles D.A."/>
            <person name="Volff J.N."/>
            <person name="Philippe H."/>
            <person name="Lenhard B."/>
            <person name="Roest Crollius H."/>
            <person name="Wincker P."/>
            <person name="Chourrout D."/>
        </authorList>
    </citation>
    <scope>NUCLEOTIDE SEQUENCE [LARGE SCALE GENOMIC DNA]</scope>
</reference>
<keyword evidence="1" id="KW-1133">Transmembrane helix</keyword>
<name>E4X1U2_OIKDI</name>
<accession>E4X1U2</accession>
<evidence type="ECO:0000256" key="1">
    <source>
        <dbReference type="SAM" id="Phobius"/>
    </source>
</evidence>